<dbReference type="AlphaFoldDB" id="A0A4R1KBF4"/>
<dbReference type="InterPro" id="IPR050954">
    <property type="entry name" value="ET_IronSulfur_Cluster-Binding"/>
</dbReference>
<comment type="caution">
    <text evidence="6">The sequence shown here is derived from an EMBL/GenBank/DDBJ whole genome shotgun (WGS) entry which is preliminary data.</text>
</comment>
<evidence type="ECO:0000256" key="2">
    <source>
        <dbReference type="ARBA" id="ARBA00022723"/>
    </source>
</evidence>
<gene>
    <name evidence="6" type="ORF">C8D98_1363</name>
</gene>
<evidence type="ECO:0000256" key="1">
    <source>
        <dbReference type="ARBA" id="ARBA00022485"/>
    </source>
</evidence>
<dbReference type="GO" id="GO:0051539">
    <property type="term" value="F:4 iron, 4 sulfur cluster binding"/>
    <property type="evidence" value="ECO:0007669"/>
    <property type="project" value="UniProtKB-KW"/>
</dbReference>
<dbReference type="Proteomes" id="UP000294614">
    <property type="component" value="Unassembled WGS sequence"/>
</dbReference>
<keyword evidence="1" id="KW-0004">4Fe-4S</keyword>
<proteinExistence type="predicted"/>
<dbReference type="PROSITE" id="PS00198">
    <property type="entry name" value="4FE4S_FER_1"/>
    <property type="match status" value="1"/>
</dbReference>
<dbReference type="PROSITE" id="PS51379">
    <property type="entry name" value="4FE4S_FER_2"/>
    <property type="match status" value="2"/>
</dbReference>
<protein>
    <submittedName>
        <fullName evidence="6">Molybdopterin-containing oxidoreductase family iron-sulfur binding subunit</fullName>
    </submittedName>
</protein>
<dbReference type="SUPFAM" id="SSF54862">
    <property type="entry name" value="4Fe-4S ferredoxins"/>
    <property type="match status" value="1"/>
</dbReference>
<feature type="domain" description="4Fe-4S ferredoxin-type" evidence="5">
    <location>
        <begin position="106"/>
        <end position="135"/>
    </location>
</feature>
<dbReference type="EMBL" id="SMGG01000004">
    <property type="protein sequence ID" value="TCK60489.1"/>
    <property type="molecule type" value="Genomic_DNA"/>
</dbReference>
<keyword evidence="4" id="KW-0411">Iron-sulfur</keyword>
<dbReference type="GO" id="GO:0046872">
    <property type="term" value="F:metal ion binding"/>
    <property type="evidence" value="ECO:0007669"/>
    <property type="project" value="UniProtKB-KW"/>
</dbReference>
<dbReference type="RefSeq" id="WP_207891248.1">
    <property type="nucleotide sequence ID" value="NZ_JAJUHT010000028.1"/>
</dbReference>
<dbReference type="InterPro" id="IPR017900">
    <property type="entry name" value="4Fe4S_Fe_S_CS"/>
</dbReference>
<organism evidence="6 7">
    <name type="scientific">Seleniivibrio woodruffii</name>
    <dbReference type="NCBI Taxonomy" id="1078050"/>
    <lineage>
        <taxon>Bacteria</taxon>
        <taxon>Pseudomonadati</taxon>
        <taxon>Deferribacterota</taxon>
        <taxon>Deferribacteres</taxon>
        <taxon>Deferribacterales</taxon>
        <taxon>Geovibrionaceae</taxon>
        <taxon>Seleniivibrio</taxon>
    </lineage>
</organism>
<evidence type="ECO:0000259" key="5">
    <source>
        <dbReference type="PROSITE" id="PS51379"/>
    </source>
</evidence>
<evidence type="ECO:0000313" key="7">
    <source>
        <dbReference type="Proteomes" id="UP000294614"/>
    </source>
</evidence>
<keyword evidence="2" id="KW-0479">Metal-binding</keyword>
<feature type="domain" description="4Fe-4S ferredoxin-type" evidence="5">
    <location>
        <begin position="26"/>
        <end position="55"/>
    </location>
</feature>
<reference evidence="6 7" key="1">
    <citation type="submission" date="2019-03" db="EMBL/GenBank/DDBJ databases">
        <title>Genomic Encyclopedia of Type Strains, Phase IV (KMG-IV): sequencing the most valuable type-strain genomes for metagenomic binning, comparative biology and taxonomic classification.</title>
        <authorList>
            <person name="Goeker M."/>
        </authorList>
    </citation>
    <scope>NUCLEOTIDE SEQUENCE [LARGE SCALE GENOMIC DNA]</scope>
    <source>
        <strain evidence="6 7">DSM 24984</strain>
    </source>
</reference>
<dbReference type="Pfam" id="PF13247">
    <property type="entry name" value="Fer4_11"/>
    <property type="match status" value="2"/>
</dbReference>
<keyword evidence="7" id="KW-1185">Reference proteome</keyword>
<dbReference type="PANTHER" id="PTHR43177">
    <property type="entry name" value="PROTEIN NRFC"/>
    <property type="match status" value="1"/>
</dbReference>
<evidence type="ECO:0000256" key="4">
    <source>
        <dbReference type="ARBA" id="ARBA00023014"/>
    </source>
</evidence>
<accession>A0A4R1KBF4</accession>
<keyword evidence="3" id="KW-0408">Iron</keyword>
<dbReference type="CDD" id="cd10551">
    <property type="entry name" value="PsrB"/>
    <property type="match status" value="1"/>
</dbReference>
<dbReference type="InterPro" id="IPR017896">
    <property type="entry name" value="4Fe4S_Fe-S-bd"/>
</dbReference>
<evidence type="ECO:0000256" key="3">
    <source>
        <dbReference type="ARBA" id="ARBA00023004"/>
    </source>
</evidence>
<dbReference type="Gene3D" id="3.30.70.20">
    <property type="match status" value="2"/>
</dbReference>
<dbReference type="PANTHER" id="PTHR43177:SF3">
    <property type="entry name" value="PROTEIN NRFC HOMOLOG"/>
    <property type="match status" value="1"/>
</dbReference>
<name>A0A4R1KBF4_9BACT</name>
<sequence>MERDILLTMQDDLARALAKPSKDVKWAMLIDARKCVGCHACTVGCISENVLPPDVVYRPVFEMTSGKFPKVKMSFIPRPCQQCDAPPCVPVCPTKGLATFKSKENGLVMLNAKECISCGLCVEACPYKARTMDGSNYYTENIAVQPYETRKFSEYDGQWQRVKGESPMGNVRKCSFCLHRVKDGMLPMCTTTCIGRATYFGDINDPESLISKVMKANKTETIKSVPDSKPKTGKAVFGASKTKPRVFYVL</sequence>
<evidence type="ECO:0000313" key="6">
    <source>
        <dbReference type="EMBL" id="TCK60489.1"/>
    </source>
</evidence>